<organism evidence="1 2">
    <name type="scientific">Mucor flavus</name>
    <dbReference type="NCBI Taxonomy" id="439312"/>
    <lineage>
        <taxon>Eukaryota</taxon>
        <taxon>Fungi</taxon>
        <taxon>Fungi incertae sedis</taxon>
        <taxon>Mucoromycota</taxon>
        <taxon>Mucoromycotina</taxon>
        <taxon>Mucoromycetes</taxon>
        <taxon>Mucorales</taxon>
        <taxon>Mucorineae</taxon>
        <taxon>Mucoraceae</taxon>
        <taxon>Mucor</taxon>
    </lineage>
</organism>
<protein>
    <recommendedName>
        <fullName evidence="3">Cysteine-rich transmembrane CYSTM domain-containing protein</fullName>
    </recommendedName>
</protein>
<evidence type="ECO:0000313" key="2">
    <source>
        <dbReference type="Proteomes" id="UP001473302"/>
    </source>
</evidence>
<reference evidence="1 2" key="1">
    <citation type="submission" date="2024-04" db="EMBL/GenBank/DDBJ databases">
        <title>genome sequences of Mucor flavus KT1a and Helicostylum pulchrum KT1b strains isolated from the surface of a dry-aged beef.</title>
        <authorList>
            <person name="Toyotome T."/>
            <person name="Hosono M."/>
            <person name="Torimaru M."/>
            <person name="Fukuda K."/>
            <person name="Mikami N."/>
        </authorList>
    </citation>
    <scope>NUCLEOTIDE SEQUENCE [LARGE SCALE GENOMIC DNA]</scope>
    <source>
        <strain evidence="1 2">KT1a</strain>
    </source>
</reference>
<evidence type="ECO:0000313" key="1">
    <source>
        <dbReference type="EMBL" id="GAA5812498.1"/>
    </source>
</evidence>
<dbReference type="Proteomes" id="UP001473302">
    <property type="component" value="Unassembled WGS sequence"/>
</dbReference>
<dbReference type="EMBL" id="BAABUK010000013">
    <property type="protein sequence ID" value="GAA5812498.1"/>
    <property type="molecule type" value="Genomic_DNA"/>
</dbReference>
<keyword evidence="2" id="KW-1185">Reference proteome</keyword>
<gene>
    <name evidence="1" type="ORF">MFLAVUS_005954</name>
</gene>
<comment type="caution">
    <text evidence="1">The sequence shown here is derived from an EMBL/GenBank/DDBJ whole genome shotgun (WGS) entry which is preliminary data.</text>
</comment>
<evidence type="ECO:0008006" key="3">
    <source>
        <dbReference type="Google" id="ProtNLM"/>
    </source>
</evidence>
<name>A0ABP9Z057_9FUNG</name>
<sequence length="110" mass="11966">MQNPMYASPQVPQMVATTPYFNGHSPYMMPQQQQNPGYYNPMGPMQVGGPQLGGPQPYMAQPYPEMIPRRGGCCGSGCCDCHCCNYCLGCFASLCICCFCCGDEAEDCCC</sequence>
<proteinExistence type="predicted"/>
<accession>A0ABP9Z057</accession>